<evidence type="ECO:0000256" key="3">
    <source>
        <dbReference type="ARBA" id="ARBA00023274"/>
    </source>
</evidence>
<keyword evidence="4" id="KW-0496">Mitochondrion</keyword>
<dbReference type="GO" id="GO:0006412">
    <property type="term" value="P:translation"/>
    <property type="evidence" value="ECO:0007669"/>
    <property type="project" value="InterPro"/>
</dbReference>
<reference evidence="4" key="1">
    <citation type="journal article" date="2019" name="Genome Biol. Evol.">
        <title>A High-Quality Grapevine Downy Mildew Genome Assembly Reveals Rapidly Evolving and Lineage-Specific Putative Host Adaptation Genes.</title>
        <authorList>
            <person name="Dussert Y."/>
            <person name="Mazet I.D."/>
            <person name="Couture C."/>
            <person name="Gouzy J."/>
            <person name="Piron M.C."/>
            <person name="Kuchly C."/>
            <person name="Bouchez O."/>
            <person name="Rispe C."/>
            <person name="Mestre P."/>
            <person name="Delmotte F."/>
        </authorList>
    </citation>
    <scope>NUCLEOTIDE SEQUENCE</scope>
</reference>
<proteinExistence type="inferred from homology"/>
<dbReference type="InterPro" id="IPR019906">
    <property type="entry name" value="Ribosomal_uL6_bac-type"/>
</dbReference>
<dbReference type="GO" id="GO:0019843">
    <property type="term" value="F:rRNA binding"/>
    <property type="evidence" value="ECO:0007669"/>
    <property type="project" value="InterPro"/>
</dbReference>
<dbReference type="PANTHER" id="PTHR11655">
    <property type="entry name" value="60S/50S RIBOSOMAL PROTEIN L6/L9"/>
    <property type="match status" value="1"/>
</dbReference>
<accession>A0A6C0NA45</accession>
<dbReference type="RefSeq" id="YP_009729765.1">
    <property type="nucleotide sequence ID" value="NC_045922.1"/>
</dbReference>
<dbReference type="InterPro" id="IPR036789">
    <property type="entry name" value="Ribosomal_uL6-like_a/b-dom_sf"/>
</dbReference>
<dbReference type="InterPro" id="IPR000702">
    <property type="entry name" value="Ribosomal_uL6-like"/>
</dbReference>
<dbReference type="GeneID" id="43964556"/>
<dbReference type="GO" id="GO:0005840">
    <property type="term" value="C:ribosome"/>
    <property type="evidence" value="ECO:0007669"/>
    <property type="project" value="UniProtKB-KW"/>
</dbReference>
<dbReference type="InterPro" id="IPR002358">
    <property type="entry name" value="Ribosomal_uL6_CS"/>
</dbReference>
<evidence type="ECO:0000256" key="2">
    <source>
        <dbReference type="ARBA" id="ARBA00022980"/>
    </source>
</evidence>
<dbReference type="PIRSF" id="PIRSF002162">
    <property type="entry name" value="Ribosomal_L6"/>
    <property type="match status" value="1"/>
</dbReference>
<dbReference type="PROSITE" id="PS00525">
    <property type="entry name" value="RIBOSOMAL_L6_1"/>
    <property type="match status" value="1"/>
</dbReference>
<gene>
    <name evidence="4" type="primary">rpl6</name>
</gene>
<geneLocation type="mitochondrion" evidence="4"/>
<dbReference type="AlphaFoldDB" id="A0A6C0NA45"/>
<protein>
    <submittedName>
        <fullName evidence="4">Ribosomal protein L6</fullName>
    </submittedName>
</protein>
<keyword evidence="3" id="KW-0687">Ribonucleoprotein</keyword>
<name>A0A6C0NA45_PLAVT</name>
<evidence type="ECO:0000256" key="1">
    <source>
        <dbReference type="ARBA" id="ARBA00009356"/>
    </source>
</evidence>
<dbReference type="PRINTS" id="PR00059">
    <property type="entry name" value="RIBOSOMALL6"/>
</dbReference>
<keyword evidence="2 4" id="KW-0689">Ribosomal protein</keyword>
<dbReference type="PANTHER" id="PTHR11655:SF14">
    <property type="entry name" value="LARGE RIBOSOMAL SUBUNIT PROTEIN UL6M"/>
    <property type="match status" value="1"/>
</dbReference>
<dbReference type="EMBL" id="MN105125">
    <property type="protein sequence ID" value="QHW07504.1"/>
    <property type="molecule type" value="Genomic_DNA"/>
</dbReference>
<organism evidence="4">
    <name type="scientific">Plasmopara viticola</name>
    <name type="common">Downy mildew of grapevine</name>
    <name type="synonym">Botrytis viticola</name>
    <dbReference type="NCBI Taxonomy" id="143451"/>
    <lineage>
        <taxon>Eukaryota</taxon>
        <taxon>Sar</taxon>
        <taxon>Stramenopiles</taxon>
        <taxon>Oomycota</taxon>
        <taxon>Peronosporomycetes</taxon>
        <taxon>Peronosporales</taxon>
        <taxon>Peronosporaceae</taxon>
        <taxon>Plasmopara</taxon>
    </lineage>
</organism>
<dbReference type="Gene3D" id="3.90.930.12">
    <property type="entry name" value="Ribosomal protein L6, alpha-beta domain"/>
    <property type="match status" value="1"/>
</dbReference>
<sequence>MIKILKKKKTLKNNNFFMSSLGNIHFFFIDTTFTLPKNINIDKINNTIFFKTTLNSLFLTFNKNTNFFIKQNQLLININIDKNKKNFLNLYKKLIKLKIKGITQGFKISLLIKGIGFKAVIEHNNLILKLGFSHNIVISIPKNINVINQANILIFSCSDYVFLHQFVYYIKNHKKPEPYKGKGLLLKNEKILQKEGKKSKK</sequence>
<comment type="similarity">
    <text evidence="1">Belongs to the universal ribosomal protein uL6 family.</text>
</comment>
<dbReference type="GO" id="GO:0003735">
    <property type="term" value="F:structural constituent of ribosome"/>
    <property type="evidence" value="ECO:0007669"/>
    <property type="project" value="InterPro"/>
</dbReference>
<dbReference type="SUPFAM" id="SSF56053">
    <property type="entry name" value="Ribosomal protein L6"/>
    <property type="match status" value="2"/>
</dbReference>
<dbReference type="GO" id="GO:1990904">
    <property type="term" value="C:ribonucleoprotein complex"/>
    <property type="evidence" value="ECO:0007669"/>
    <property type="project" value="UniProtKB-KW"/>
</dbReference>
<evidence type="ECO:0000313" key="4">
    <source>
        <dbReference type="EMBL" id="QHW07504.1"/>
    </source>
</evidence>